<comment type="caution">
    <text evidence="3">The sequence shown here is derived from an EMBL/GenBank/DDBJ whole genome shotgun (WGS) entry which is preliminary data.</text>
</comment>
<evidence type="ECO:0000259" key="2">
    <source>
        <dbReference type="PROSITE" id="PS50192"/>
    </source>
</evidence>
<dbReference type="InParanoid" id="A0A0B2UHG0"/>
<dbReference type="VEuPathDB" id="MicrosporidiaDB:M896_011710"/>
<proteinExistence type="predicted"/>
<dbReference type="AlphaFoldDB" id="A0A0B2UHG0"/>
<keyword evidence="1" id="KW-0812">Transmembrane</keyword>
<dbReference type="PROSITE" id="PS50192">
    <property type="entry name" value="T_SNARE"/>
    <property type="match status" value="1"/>
</dbReference>
<sequence>MDRTDEYMRIVGSTRIPQQSRVDIQSPYSKAFEMDAAARKMLGELENALEKGKVYESFTLQSKMDRVREFVKEMRNTSCAGENARNDQEEASYCNLDAMIKHRAARHLLKLSELARKRESRHQEIVERRKDFDSECIRECQDVVFMENEVTTERIKERQNISMQISEIGQIMEEISMHVSLQEESFKRIDEMMGTSDTLISGSLDLLRKTLENVSKTRSSIFKFFLFWLLLLLLIWLIRR</sequence>
<organism evidence="3 4">
    <name type="scientific">Ordospora colligata OC4</name>
    <dbReference type="NCBI Taxonomy" id="1354746"/>
    <lineage>
        <taxon>Eukaryota</taxon>
        <taxon>Fungi</taxon>
        <taxon>Fungi incertae sedis</taxon>
        <taxon>Microsporidia</taxon>
        <taxon>Ordosporidae</taxon>
        <taxon>Ordospora</taxon>
    </lineage>
</organism>
<dbReference type="OrthoDB" id="421009at2759"/>
<name>A0A0B2UHG0_9MICR</name>
<dbReference type="Gene3D" id="1.20.5.110">
    <property type="match status" value="1"/>
</dbReference>
<dbReference type="SUPFAM" id="SSF58038">
    <property type="entry name" value="SNARE fusion complex"/>
    <property type="match status" value="1"/>
</dbReference>
<accession>A0A0B2UHG0</accession>
<reference evidence="3 4" key="1">
    <citation type="journal article" date="2014" name="MBio">
        <title>The Ordospora colligata genome; evolution of extreme reduction in microsporidia and host-to-parasite horizontal gene transfer.</title>
        <authorList>
            <person name="Pombert J.-F."/>
            <person name="Haag K.L."/>
            <person name="Beidas S."/>
            <person name="Ebert D."/>
            <person name="Keeling P.J."/>
        </authorList>
    </citation>
    <scope>NUCLEOTIDE SEQUENCE [LARGE SCALE GENOMIC DNA]</scope>
    <source>
        <strain evidence="3 4">OC4</strain>
    </source>
</reference>
<dbReference type="EMBL" id="JOKQ01000001">
    <property type="protein sequence ID" value="KHN70516.1"/>
    <property type="molecule type" value="Genomic_DNA"/>
</dbReference>
<evidence type="ECO:0000313" key="3">
    <source>
        <dbReference type="EMBL" id="KHN70516.1"/>
    </source>
</evidence>
<keyword evidence="1" id="KW-0472">Membrane</keyword>
<keyword evidence="4" id="KW-1185">Reference proteome</keyword>
<protein>
    <recommendedName>
        <fullName evidence="2">t-SNARE coiled-coil homology domain-containing protein</fullName>
    </recommendedName>
</protein>
<dbReference type="RefSeq" id="XP_014564558.1">
    <property type="nucleotide sequence ID" value="XM_014709072.1"/>
</dbReference>
<dbReference type="STRING" id="1354746.A0A0B2UHG0"/>
<dbReference type="GeneID" id="26261014"/>
<dbReference type="InterPro" id="IPR000727">
    <property type="entry name" value="T_SNARE_dom"/>
</dbReference>
<gene>
    <name evidence="3" type="ORF">M896_011710</name>
</gene>
<feature type="domain" description="T-SNARE coiled-coil homology" evidence="2">
    <location>
        <begin position="148"/>
        <end position="210"/>
    </location>
</feature>
<keyword evidence="1" id="KW-1133">Transmembrane helix</keyword>
<dbReference type="HOGENOM" id="CLU_090728_0_0_1"/>
<evidence type="ECO:0000256" key="1">
    <source>
        <dbReference type="SAM" id="Phobius"/>
    </source>
</evidence>
<evidence type="ECO:0000313" key="4">
    <source>
        <dbReference type="Proteomes" id="UP000031056"/>
    </source>
</evidence>
<dbReference type="Proteomes" id="UP000031056">
    <property type="component" value="Unassembled WGS sequence"/>
</dbReference>
<feature type="transmembrane region" description="Helical" evidence="1">
    <location>
        <begin position="221"/>
        <end position="238"/>
    </location>
</feature>